<protein>
    <recommendedName>
        <fullName evidence="4">Recombination activating protein 1</fullName>
    </recommendedName>
</protein>
<name>A0AAV4RBD6_9ARAC</name>
<evidence type="ECO:0000313" key="3">
    <source>
        <dbReference type="Proteomes" id="UP001054837"/>
    </source>
</evidence>
<keyword evidence="3" id="KW-1185">Reference proteome</keyword>
<accession>A0AAV4RBD6</accession>
<dbReference type="Proteomes" id="UP001054837">
    <property type="component" value="Unassembled WGS sequence"/>
</dbReference>
<evidence type="ECO:0000256" key="1">
    <source>
        <dbReference type="SAM" id="MobiDB-lite"/>
    </source>
</evidence>
<reference evidence="2 3" key="1">
    <citation type="submission" date="2021-06" db="EMBL/GenBank/DDBJ databases">
        <title>Caerostris darwini draft genome.</title>
        <authorList>
            <person name="Kono N."/>
            <person name="Arakawa K."/>
        </authorList>
    </citation>
    <scope>NUCLEOTIDE SEQUENCE [LARGE SCALE GENOMIC DNA]</scope>
</reference>
<feature type="region of interest" description="Disordered" evidence="1">
    <location>
        <begin position="1"/>
        <end position="27"/>
    </location>
</feature>
<organism evidence="2 3">
    <name type="scientific">Caerostris darwini</name>
    <dbReference type="NCBI Taxonomy" id="1538125"/>
    <lineage>
        <taxon>Eukaryota</taxon>
        <taxon>Metazoa</taxon>
        <taxon>Ecdysozoa</taxon>
        <taxon>Arthropoda</taxon>
        <taxon>Chelicerata</taxon>
        <taxon>Arachnida</taxon>
        <taxon>Araneae</taxon>
        <taxon>Araneomorphae</taxon>
        <taxon>Entelegynae</taxon>
        <taxon>Araneoidea</taxon>
        <taxon>Araneidae</taxon>
        <taxon>Caerostris</taxon>
    </lineage>
</organism>
<feature type="compositionally biased region" description="Basic and acidic residues" evidence="1">
    <location>
        <begin position="43"/>
        <end position="56"/>
    </location>
</feature>
<gene>
    <name evidence="2" type="ORF">CDAR_376601</name>
</gene>
<evidence type="ECO:0008006" key="4">
    <source>
        <dbReference type="Google" id="ProtNLM"/>
    </source>
</evidence>
<feature type="region of interest" description="Disordered" evidence="1">
    <location>
        <begin position="40"/>
        <end position="94"/>
    </location>
</feature>
<dbReference type="EMBL" id="BPLQ01005814">
    <property type="protein sequence ID" value="GIY17621.1"/>
    <property type="molecule type" value="Genomic_DNA"/>
</dbReference>
<dbReference type="AlphaFoldDB" id="A0AAV4RBD6"/>
<feature type="compositionally biased region" description="Basic and acidic residues" evidence="1">
    <location>
        <begin position="1"/>
        <end position="26"/>
    </location>
</feature>
<proteinExistence type="predicted"/>
<comment type="caution">
    <text evidence="2">The sequence shown here is derived from an EMBL/GenBank/DDBJ whole genome shotgun (WGS) entry which is preliminary data.</text>
</comment>
<sequence>MGRVKLPPDEARRRKLESPDEADRSKRYLKLCENGAVQNWRADPVKHEHENSLQRERHAKKHQKTSKGPSPSNKRRRLDNEPSTSMYYEDVPSYPQPLWDKAKNSFLKAISDGPLHRCICCERELGRPLIQCFQHTA</sequence>
<evidence type="ECO:0000313" key="2">
    <source>
        <dbReference type="EMBL" id="GIY17621.1"/>
    </source>
</evidence>